<reference evidence="2 3" key="1">
    <citation type="submission" date="2017-10" db="EMBL/GenBank/DDBJ databases">
        <authorList>
            <consortium name="Urmite Genomes"/>
        </authorList>
    </citation>
    <scope>NUCLEOTIDE SEQUENCE [LARGE SCALE GENOMIC DNA]</scope>
    <source>
        <strain evidence="2 3">FB-527</strain>
    </source>
</reference>
<evidence type="ECO:0000313" key="3">
    <source>
        <dbReference type="Proteomes" id="UP000554965"/>
    </source>
</evidence>
<name>A0A7Z7IR02_9MYCO</name>
<sequence>MSVVLAIAGITLYQAATGKYDDTFKLTVVANTIGEGLAPGAEVKFHGLAIGSVKTLESTGYNKQTMTVLLDPGQAKVLTADTIARFTSSNVFGTAAVELVSEGRGPRLPANQTLVLRTDAQAASVTGLLRQGQRVSRILDTPEFDHVIEVLRRHADIVEPAARAGLDLARIMADSQTMPVSQSLSVLASFLNGLGAAMPVLGLAPDLLDALDPLVAAGGSEGVDRTNLVMRQTGRLLRDAGQISVRNNEWLIQLVGAIMNIEIPATYAMGSLAPAYDRLSGLLDRTSAAFPVIDGEVRMRTEVILQAPGGGR</sequence>
<proteinExistence type="predicted"/>
<dbReference type="InterPro" id="IPR003399">
    <property type="entry name" value="Mce/MlaD"/>
</dbReference>
<accession>A0A7Z7IR02</accession>
<organism evidence="2 3">
    <name type="scientific">Mycobacterium simulans</name>
    <dbReference type="NCBI Taxonomy" id="627089"/>
    <lineage>
        <taxon>Bacteria</taxon>
        <taxon>Bacillati</taxon>
        <taxon>Actinomycetota</taxon>
        <taxon>Actinomycetes</taxon>
        <taxon>Mycobacteriales</taxon>
        <taxon>Mycobacteriaceae</taxon>
        <taxon>Mycobacterium</taxon>
    </lineage>
</organism>
<dbReference type="RefSeq" id="WP_260861188.1">
    <property type="nucleotide sequence ID" value="NZ_OCTY01000002.1"/>
</dbReference>
<dbReference type="Proteomes" id="UP000554965">
    <property type="component" value="Unassembled WGS sequence"/>
</dbReference>
<gene>
    <name evidence="2" type="ORF">MSIMFB_05130</name>
</gene>
<dbReference type="AlphaFoldDB" id="A0A7Z7IR02"/>
<protein>
    <recommendedName>
        <fullName evidence="1">Mce/MlaD domain-containing protein</fullName>
    </recommendedName>
</protein>
<evidence type="ECO:0000313" key="2">
    <source>
        <dbReference type="EMBL" id="SOJ57653.1"/>
    </source>
</evidence>
<feature type="domain" description="Mce/MlaD" evidence="1">
    <location>
        <begin position="28"/>
        <end position="100"/>
    </location>
</feature>
<dbReference type="EMBL" id="OCTY01000002">
    <property type="protein sequence ID" value="SOJ57653.1"/>
    <property type="molecule type" value="Genomic_DNA"/>
</dbReference>
<dbReference type="Pfam" id="PF02470">
    <property type="entry name" value="MlaD"/>
    <property type="match status" value="1"/>
</dbReference>
<comment type="caution">
    <text evidence="2">The sequence shown here is derived from an EMBL/GenBank/DDBJ whole genome shotgun (WGS) entry which is preliminary data.</text>
</comment>
<keyword evidence="3" id="KW-1185">Reference proteome</keyword>
<evidence type="ECO:0000259" key="1">
    <source>
        <dbReference type="Pfam" id="PF02470"/>
    </source>
</evidence>